<protein>
    <recommendedName>
        <fullName evidence="3">Transposase</fullName>
    </recommendedName>
</protein>
<evidence type="ECO:0000313" key="1">
    <source>
        <dbReference type="EMBL" id="MDJ1171833.1"/>
    </source>
</evidence>
<organism evidence="1 2">
    <name type="scientific">Roseofilum acuticapitatum BLCC-M154</name>
    <dbReference type="NCBI Taxonomy" id="3022444"/>
    <lineage>
        <taxon>Bacteria</taxon>
        <taxon>Bacillati</taxon>
        <taxon>Cyanobacteriota</taxon>
        <taxon>Cyanophyceae</taxon>
        <taxon>Desertifilales</taxon>
        <taxon>Desertifilaceae</taxon>
        <taxon>Roseofilum</taxon>
        <taxon>Roseofilum acuticapitatum</taxon>
    </lineage>
</organism>
<keyword evidence="2" id="KW-1185">Reference proteome</keyword>
<gene>
    <name evidence="1" type="ORF">PMG71_20605</name>
</gene>
<sequence>MKDYTTLSSELAKLSPERQERIKARADKIYLEELTLKYLQES</sequence>
<name>A0ABT7B0K2_9CYAN</name>
<dbReference type="RefSeq" id="WP_283755587.1">
    <property type="nucleotide sequence ID" value="NZ_JAQOSP010000131.1"/>
</dbReference>
<evidence type="ECO:0000313" key="2">
    <source>
        <dbReference type="Proteomes" id="UP001235303"/>
    </source>
</evidence>
<accession>A0ABT7B0K2</accession>
<proteinExistence type="predicted"/>
<dbReference type="Proteomes" id="UP001235303">
    <property type="component" value="Unassembled WGS sequence"/>
</dbReference>
<comment type="caution">
    <text evidence="1">The sequence shown here is derived from an EMBL/GenBank/DDBJ whole genome shotgun (WGS) entry which is preliminary data.</text>
</comment>
<reference evidence="1 2" key="1">
    <citation type="submission" date="2023-01" db="EMBL/GenBank/DDBJ databases">
        <title>Novel diversity within Roseofilum (Cyanobacteria; Desertifilaceae) from marine benthic mats with descriptions of four novel species.</title>
        <authorList>
            <person name="Wang Y."/>
            <person name="Berthold D.E."/>
            <person name="Hu J."/>
            <person name="Lefler F.W."/>
            <person name="Laughinghouse H.D. IV."/>
        </authorList>
    </citation>
    <scope>NUCLEOTIDE SEQUENCE [LARGE SCALE GENOMIC DNA]</scope>
    <source>
        <strain evidence="1 2">BLCC-M154</strain>
    </source>
</reference>
<evidence type="ECO:0008006" key="3">
    <source>
        <dbReference type="Google" id="ProtNLM"/>
    </source>
</evidence>
<dbReference type="EMBL" id="JAQOSP010000131">
    <property type="protein sequence ID" value="MDJ1171833.1"/>
    <property type="molecule type" value="Genomic_DNA"/>
</dbReference>